<dbReference type="RefSeq" id="WP_088483273.1">
    <property type="nucleotide sequence ID" value="NZ_JBCNLH010000001.1"/>
</dbReference>
<organism evidence="2 3">
    <name type="scientific">Roseateles puraquae</name>
    <dbReference type="NCBI Taxonomy" id="431059"/>
    <lineage>
        <taxon>Bacteria</taxon>
        <taxon>Pseudomonadati</taxon>
        <taxon>Pseudomonadota</taxon>
        <taxon>Betaproteobacteria</taxon>
        <taxon>Burkholderiales</taxon>
        <taxon>Sphaerotilaceae</taxon>
        <taxon>Roseateles</taxon>
    </lineage>
</organism>
<keyword evidence="1" id="KW-0732">Signal</keyword>
<evidence type="ECO:0000313" key="2">
    <source>
        <dbReference type="EMBL" id="OWR04252.1"/>
    </source>
</evidence>
<feature type="signal peptide" evidence="1">
    <location>
        <begin position="1"/>
        <end position="20"/>
    </location>
</feature>
<proteinExistence type="predicted"/>
<reference evidence="2 3" key="1">
    <citation type="journal article" date="2007" name="Int. J. Syst. Evol. Microbiol.">
        <title>Description of Pelomonas aquatica sp. nov. and Pelomonas puraquae sp. nov., isolated from industrial and haemodialysis water.</title>
        <authorList>
            <person name="Gomila M."/>
            <person name="Bowien B."/>
            <person name="Falsen E."/>
            <person name="Moore E.R."/>
            <person name="Lalucat J."/>
        </authorList>
    </citation>
    <scope>NUCLEOTIDE SEQUENCE [LARGE SCALE GENOMIC DNA]</scope>
    <source>
        <strain evidence="2 3">CCUG 52769</strain>
    </source>
</reference>
<protein>
    <recommendedName>
        <fullName evidence="4">PEP-CTERM protein-sorting domain-containing protein</fullName>
    </recommendedName>
</protein>
<dbReference type="Gene3D" id="2.60.120.260">
    <property type="entry name" value="Galactose-binding domain-like"/>
    <property type="match status" value="1"/>
</dbReference>
<evidence type="ECO:0000313" key="3">
    <source>
        <dbReference type="Proteomes" id="UP000197446"/>
    </source>
</evidence>
<dbReference type="Proteomes" id="UP000197446">
    <property type="component" value="Unassembled WGS sequence"/>
</dbReference>
<dbReference type="EMBL" id="NISI01000003">
    <property type="protein sequence ID" value="OWR04252.1"/>
    <property type="molecule type" value="Genomic_DNA"/>
</dbReference>
<feature type="chain" id="PRO_5012219837" description="PEP-CTERM protein-sorting domain-containing protein" evidence="1">
    <location>
        <begin position="21"/>
        <end position="205"/>
    </location>
</feature>
<gene>
    <name evidence="2" type="ORF">CDO81_11130</name>
</gene>
<keyword evidence="3" id="KW-1185">Reference proteome</keyword>
<comment type="caution">
    <text evidence="2">The sequence shown here is derived from an EMBL/GenBank/DDBJ whole genome shotgun (WGS) entry which is preliminary data.</text>
</comment>
<evidence type="ECO:0000256" key="1">
    <source>
        <dbReference type="SAM" id="SignalP"/>
    </source>
</evidence>
<dbReference type="AlphaFoldDB" id="A0A254NBJ8"/>
<name>A0A254NBJ8_9BURK</name>
<sequence length="205" mass="21144">MSLPRRLALSLAFCATAASAQNLLTNPGAEAGSLAGWTPGGTASVRVDDGSFNSNIKPFEGSYAFVGGNGLYGSLTQTVTLGALAAGSLANVSFWEQGLNQGNPSDHAYVSLSFLDAGNTVLQSVSTPIVDSHLGSWQQYSGSFAIPVGTVAIAYTMNFQRAAGSDLDAYIDANVLTVTAVPEPAAALMLAGGLLLMPLLKRRRD</sequence>
<accession>A0A254NBJ8</accession>
<dbReference type="OrthoDB" id="9553654at2"/>
<evidence type="ECO:0008006" key="4">
    <source>
        <dbReference type="Google" id="ProtNLM"/>
    </source>
</evidence>